<dbReference type="EMBL" id="JAKOGI010000024">
    <property type="protein sequence ID" value="KAJ8449172.1"/>
    <property type="molecule type" value="Genomic_DNA"/>
</dbReference>
<evidence type="ECO:0000256" key="1">
    <source>
        <dbReference type="SAM" id="Coils"/>
    </source>
</evidence>
<comment type="caution">
    <text evidence="2">The sequence shown here is derived from an EMBL/GenBank/DDBJ whole genome shotgun (WGS) entry which is preliminary data.</text>
</comment>
<organism evidence="2 3">
    <name type="scientific">Carnegiea gigantea</name>
    <dbReference type="NCBI Taxonomy" id="171969"/>
    <lineage>
        <taxon>Eukaryota</taxon>
        <taxon>Viridiplantae</taxon>
        <taxon>Streptophyta</taxon>
        <taxon>Embryophyta</taxon>
        <taxon>Tracheophyta</taxon>
        <taxon>Spermatophyta</taxon>
        <taxon>Magnoliopsida</taxon>
        <taxon>eudicotyledons</taxon>
        <taxon>Gunneridae</taxon>
        <taxon>Pentapetalae</taxon>
        <taxon>Caryophyllales</taxon>
        <taxon>Cactineae</taxon>
        <taxon>Cactaceae</taxon>
        <taxon>Cactoideae</taxon>
        <taxon>Echinocereeae</taxon>
        <taxon>Carnegiea</taxon>
    </lineage>
</organism>
<reference evidence="2" key="1">
    <citation type="submission" date="2022-04" db="EMBL/GenBank/DDBJ databases">
        <title>Carnegiea gigantea Genome sequencing and assembly v2.</title>
        <authorList>
            <person name="Copetti D."/>
            <person name="Sanderson M.J."/>
            <person name="Burquez A."/>
            <person name="Wojciechowski M.F."/>
        </authorList>
    </citation>
    <scope>NUCLEOTIDE SEQUENCE</scope>
    <source>
        <strain evidence="2">SGP5-SGP5p</strain>
        <tissue evidence="2">Aerial part</tissue>
    </source>
</reference>
<protein>
    <submittedName>
        <fullName evidence="2">Uncharacterized protein</fullName>
    </submittedName>
</protein>
<feature type="coiled-coil region" evidence="1">
    <location>
        <begin position="16"/>
        <end position="61"/>
    </location>
</feature>
<sequence length="162" mass="18176">MLIFVGGSKITTSGGNETAVKAAEEARQAEEAHQKEIQDLRKQVEKEMRAKEDKFQHKLAQEKVARQRLLAAFFLLLPSQPPTCLNYAGNDNTTMKTDARRLTRLYLSRALAAWVAPLDSAFTELQLGGVLFSRRMCEGGGRRGLHHLALEISELWELSRVP</sequence>
<dbReference type="AlphaFoldDB" id="A0A9Q1QNW6"/>
<accession>A0A9Q1QNW6</accession>
<keyword evidence="1" id="KW-0175">Coiled coil</keyword>
<name>A0A9Q1QNW6_9CARY</name>
<evidence type="ECO:0000313" key="3">
    <source>
        <dbReference type="Proteomes" id="UP001153076"/>
    </source>
</evidence>
<proteinExistence type="predicted"/>
<keyword evidence="3" id="KW-1185">Reference proteome</keyword>
<gene>
    <name evidence="2" type="ORF">Cgig2_027174</name>
</gene>
<dbReference type="Proteomes" id="UP001153076">
    <property type="component" value="Unassembled WGS sequence"/>
</dbReference>
<evidence type="ECO:0000313" key="2">
    <source>
        <dbReference type="EMBL" id="KAJ8449172.1"/>
    </source>
</evidence>